<comment type="caution">
    <text evidence="2">The sequence shown here is derived from an EMBL/GenBank/DDBJ whole genome shotgun (WGS) entry which is preliminary data.</text>
</comment>
<proteinExistence type="predicted"/>
<protein>
    <submittedName>
        <fullName evidence="2">Uncharacterized protein</fullName>
    </submittedName>
</protein>
<sequence length="77" mass="8890">MGSQAARNLIKRVCAAYRTRRSNLHHGNHGPKESTRRERNESRPVTFRPDSAHPYDQRNLSFPWMRAPSHCGYSRAG</sequence>
<evidence type="ECO:0000313" key="3">
    <source>
        <dbReference type="Proteomes" id="UP000584931"/>
    </source>
</evidence>
<feature type="region of interest" description="Disordered" evidence="1">
    <location>
        <begin position="18"/>
        <end position="58"/>
    </location>
</feature>
<feature type="compositionally biased region" description="Basic and acidic residues" evidence="1">
    <location>
        <begin position="30"/>
        <end position="42"/>
    </location>
</feature>
<feature type="compositionally biased region" description="Basic residues" evidence="1">
    <location>
        <begin position="18"/>
        <end position="29"/>
    </location>
</feature>
<dbReference type="Proteomes" id="UP000584931">
    <property type="component" value="Unassembled WGS sequence"/>
</dbReference>
<reference evidence="2 3" key="1">
    <citation type="submission" date="2020-07" db="EMBL/GenBank/DDBJ databases">
        <title>Sequencing the genomes of 1000 actinobacteria strains.</title>
        <authorList>
            <person name="Klenk H.-P."/>
        </authorList>
    </citation>
    <scope>NUCLEOTIDE SEQUENCE [LARGE SCALE GENOMIC DNA]</scope>
    <source>
        <strain evidence="2 3">DSM 45278</strain>
    </source>
</reference>
<dbReference type="EMBL" id="JACCHL010000001">
    <property type="protein sequence ID" value="NYH54242.1"/>
    <property type="molecule type" value="Genomic_DNA"/>
</dbReference>
<accession>A0A7Z0BM60</accession>
<dbReference type="AlphaFoldDB" id="A0A7Z0BM60"/>
<evidence type="ECO:0000313" key="2">
    <source>
        <dbReference type="EMBL" id="NYH54242.1"/>
    </source>
</evidence>
<organism evidence="2 3">
    <name type="scientific">Nocardiopsis sinuspersici</name>
    <dbReference type="NCBI Taxonomy" id="501010"/>
    <lineage>
        <taxon>Bacteria</taxon>
        <taxon>Bacillati</taxon>
        <taxon>Actinomycetota</taxon>
        <taxon>Actinomycetes</taxon>
        <taxon>Streptosporangiales</taxon>
        <taxon>Nocardiopsidaceae</taxon>
        <taxon>Nocardiopsis</taxon>
    </lineage>
</organism>
<gene>
    <name evidence="2" type="ORF">HNR06_003831</name>
</gene>
<evidence type="ECO:0000256" key="1">
    <source>
        <dbReference type="SAM" id="MobiDB-lite"/>
    </source>
</evidence>
<name>A0A7Z0BM60_9ACTN</name>